<comment type="caution">
    <text evidence="2">The sequence shown here is derived from an EMBL/GenBank/DDBJ whole genome shotgun (WGS) entry which is preliminary data.</text>
</comment>
<evidence type="ECO:0000313" key="2">
    <source>
        <dbReference type="EMBL" id="PHJ17333.1"/>
    </source>
</evidence>
<evidence type="ECO:0000313" key="3">
    <source>
        <dbReference type="Proteomes" id="UP000221165"/>
    </source>
</evidence>
<dbReference type="EMBL" id="MIGC01005088">
    <property type="protein sequence ID" value="PHJ17333.1"/>
    <property type="molecule type" value="Genomic_DNA"/>
</dbReference>
<dbReference type="RefSeq" id="XP_067919057.1">
    <property type="nucleotide sequence ID" value="XM_068068968.1"/>
</dbReference>
<organism evidence="2 3">
    <name type="scientific">Cystoisospora suis</name>
    <dbReference type="NCBI Taxonomy" id="483139"/>
    <lineage>
        <taxon>Eukaryota</taxon>
        <taxon>Sar</taxon>
        <taxon>Alveolata</taxon>
        <taxon>Apicomplexa</taxon>
        <taxon>Conoidasida</taxon>
        <taxon>Coccidia</taxon>
        <taxon>Eucoccidiorida</taxon>
        <taxon>Eimeriorina</taxon>
        <taxon>Sarcocystidae</taxon>
        <taxon>Cystoisospora</taxon>
    </lineage>
</organism>
<feature type="non-terminal residue" evidence="2">
    <location>
        <position position="96"/>
    </location>
</feature>
<dbReference type="VEuPathDB" id="ToxoDB:CSUI_008846"/>
<name>A0A2C6KLR4_9APIC</name>
<gene>
    <name evidence="2" type="ORF">CSUI_008846</name>
</gene>
<proteinExistence type="predicted"/>
<sequence>MRKTKKGLCQNDTEEEEEQEGERVKKGDKEGDEGQQEKRKEEEEADESVVLVTHFFCTKTSMLLPLATIDLPSFTQHSLSLDVYLSSSFSYLVFPQ</sequence>
<feature type="region of interest" description="Disordered" evidence="1">
    <location>
        <begin position="1"/>
        <end position="47"/>
    </location>
</feature>
<dbReference type="GeneID" id="94432179"/>
<protein>
    <submittedName>
        <fullName evidence="2">Uncharacterized protein</fullName>
    </submittedName>
</protein>
<dbReference type="AlphaFoldDB" id="A0A2C6KLR4"/>
<evidence type="ECO:0000256" key="1">
    <source>
        <dbReference type="SAM" id="MobiDB-lite"/>
    </source>
</evidence>
<dbReference type="Proteomes" id="UP000221165">
    <property type="component" value="Unassembled WGS sequence"/>
</dbReference>
<accession>A0A2C6KLR4</accession>
<keyword evidence="3" id="KW-1185">Reference proteome</keyword>
<reference evidence="2 3" key="1">
    <citation type="journal article" date="2017" name="Int. J. Parasitol.">
        <title>The genome of the protozoan parasite Cystoisospora suis and a reverse vaccinology approach to identify vaccine candidates.</title>
        <authorList>
            <person name="Palmieri N."/>
            <person name="Shrestha A."/>
            <person name="Ruttkowski B."/>
            <person name="Beck T."/>
            <person name="Vogl C."/>
            <person name="Tomley F."/>
            <person name="Blake D.P."/>
            <person name="Joachim A."/>
        </authorList>
    </citation>
    <scope>NUCLEOTIDE SEQUENCE [LARGE SCALE GENOMIC DNA]</scope>
    <source>
        <strain evidence="2 3">Wien I</strain>
    </source>
</reference>